<name>A0ABT3FS37_9BACT</name>
<organism evidence="3 4">
    <name type="scientific">Luteolibacter flavescens</name>
    <dbReference type="NCBI Taxonomy" id="1859460"/>
    <lineage>
        <taxon>Bacteria</taxon>
        <taxon>Pseudomonadati</taxon>
        <taxon>Verrucomicrobiota</taxon>
        <taxon>Verrucomicrobiia</taxon>
        <taxon>Verrucomicrobiales</taxon>
        <taxon>Verrucomicrobiaceae</taxon>
        <taxon>Luteolibacter</taxon>
    </lineage>
</organism>
<evidence type="ECO:0000256" key="1">
    <source>
        <dbReference type="SAM" id="SignalP"/>
    </source>
</evidence>
<dbReference type="EMBL" id="JAPDDS010000010">
    <property type="protein sequence ID" value="MCW1886396.1"/>
    <property type="molecule type" value="Genomic_DNA"/>
</dbReference>
<keyword evidence="4" id="KW-1185">Reference proteome</keyword>
<evidence type="ECO:0000259" key="2">
    <source>
        <dbReference type="Pfam" id="PF16116"/>
    </source>
</evidence>
<protein>
    <submittedName>
        <fullName evidence="3">DUF4832 domain-containing protein</fullName>
    </submittedName>
</protein>
<feature type="signal peptide" evidence="1">
    <location>
        <begin position="1"/>
        <end position="18"/>
    </location>
</feature>
<evidence type="ECO:0000313" key="4">
    <source>
        <dbReference type="Proteomes" id="UP001207930"/>
    </source>
</evidence>
<feature type="chain" id="PRO_5047530043" evidence="1">
    <location>
        <begin position="19"/>
        <end position="459"/>
    </location>
</feature>
<proteinExistence type="predicted"/>
<dbReference type="RefSeq" id="WP_264502353.1">
    <property type="nucleotide sequence ID" value="NZ_JAPDDS010000010.1"/>
</dbReference>
<dbReference type="Gene3D" id="3.20.20.80">
    <property type="entry name" value="Glycosidases"/>
    <property type="match status" value="1"/>
</dbReference>
<dbReference type="Proteomes" id="UP001207930">
    <property type="component" value="Unassembled WGS sequence"/>
</dbReference>
<dbReference type="InterPro" id="IPR032267">
    <property type="entry name" value="DUF4832"/>
</dbReference>
<dbReference type="Pfam" id="PF16116">
    <property type="entry name" value="DUF4832"/>
    <property type="match status" value="1"/>
</dbReference>
<evidence type="ECO:0000313" key="3">
    <source>
        <dbReference type="EMBL" id="MCW1886396.1"/>
    </source>
</evidence>
<gene>
    <name evidence="3" type="ORF">OKA04_16785</name>
</gene>
<feature type="domain" description="DUF4832" evidence="2">
    <location>
        <begin position="295"/>
        <end position="431"/>
    </location>
</feature>
<accession>A0ABT3FS37</accession>
<reference evidence="3 4" key="1">
    <citation type="submission" date="2022-10" db="EMBL/GenBank/DDBJ databases">
        <title>Luteolibacter flavescens strain MCCC 1K03193, whole genome shotgun sequencing project.</title>
        <authorList>
            <person name="Zhao G."/>
            <person name="Shen L."/>
        </authorList>
    </citation>
    <scope>NUCLEOTIDE SEQUENCE [LARGE SCALE GENOMIC DNA]</scope>
    <source>
        <strain evidence="3 4">MCCC 1K03193</strain>
    </source>
</reference>
<keyword evidence="1" id="KW-0732">Signal</keyword>
<sequence length="459" mass="52770">MALLLAAVALGFAASARADQREEERWVSDVHAPEIAGIEENPLKGMVPYRNGMRRSFPHSMEWFYVPLRELQKGDDEFDWEPIERQLEEIAGRGNHAVFRVYLDYPGKPVGTPQYLIDRGVPMRSYTDAGNDNVASKSPDWNDHRLIEALENFIRHFGKKYDGDPRIGFLTAGLYGFWGEWHNYPHDPKWEMKAENRDRLLIAYRQAFTKTQVLLRNPTGTTNLDLKTSFGYHDDSFAYETLAPEWGFVPRLRENGLLEIWKEKAIGGEIRPELQATIFDAWPNVPVKAGSRRSEDLSECIEATHASWMLNEDIFAGPLTEARNKNALRAQRRLGYEFQVTASSISRDEKGKLRVKVKIRNAGVAPFYYRWAAEFAAYDPQTRETRILGQATNWNMPEILPDGREYQRVFIAPKAENLRGQRLIVRLKNPLKDGKPLRFANGRQDKDCAGWLTLQEIPD</sequence>
<comment type="caution">
    <text evidence="3">The sequence shown here is derived from an EMBL/GenBank/DDBJ whole genome shotgun (WGS) entry which is preliminary data.</text>
</comment>